<dbReference type="GO" id="GO:0006450">
    <property type="term" value="P:regulation of translational fidelity"/>
    <property type="evidence" value="ECO:0007669"/>
    <property type="project" value="InterPro"/>
</dbReference>
<evidence type="ECO:0000313" key="1">
    <source>
        <dbReference type="EMBL" id="OGK44133.1"/>
    </source>
</evidence>
<dbReference type="Gene3D" id="1.10.20.60">
    <property type="entry name" value="Glu-tRNAGln amidotransferase C subunit, N-terminal domain"/>
    <property type="match status" value="1"/>
</dbReference>
<reference evidence="1 2" key="1">
    <citation type="journal article" date="2016" name="Nat. Commun.">
        <title>Thousands of microbial genomes shed light on interconnected biogeochemical processes in an aquifer system.</title>
        <authorList>
            <person name="Anantharaman K."/>
            <person name="Brown C.T."/>
            <person name="Hug L.A."/>
            <person name="Sharon I."/>
            <person name="Castelle C.J."/>
            <person name="Probst A.J."/>
            <person name="Thomas B.C."/>
            <person name="Singh A."/>
            <person name="Wilkins M.J."/>
            <person name="Karaoz U."/>
            <person name="Brodie E.L."/>
            <person name="Williams K.H."/>
            <person name="Hubbard S.S."/>
            <person name="Banfield J.F."/>
        </authorList>
    </citation>
    <scope>NUCLEOTIDE SEQUENCE [LARGE SCALE GENOMIC DNA]</scope>
</reference>
<protein>
    <recommendedName>
        <fullName evidence="3">Aspartyl/glutamyl-tRNA(Asn/Gln) amidotransferase subunit C</fullName>
    </recommendedName>
</protein>
<organism evidence="1 2">
    <name type="scientific">Candidatus Roizmanbacteria bacterium RIFCSPLOWO2_01_FULL_38_11</name>
    <dbReference type="NCBI Taxonomy" id="1802060"/>
    <lineage>
        <taxon>Bacteria</taxon>
        <taxon>Candidatus Roizmaniibacteriota</taxon>
    </lineage>
</organism>
<evidence type="ECO:0000313" key="2">
    <source>
        <dbReference type="Proteomes" id="UP000179072"/>
    </source>
</evidence>
<dbReference type="SUPFAM" id="SSF141000">
    <property type="entry name" value="Glu-tRNAGln amidotransferase C subunit"/>
    <property type="match status" value="1"/>
</dbReference>
<comment type="caution">
    <text evidence="1">The sequence shown here is derived from an EMBL/GenBank/DDBJ whole genome shotgun (WGS) entry which is preliminary data.</text>
</comment>
<dbReference type="NCBIfam" id="TIGR00135">
    <property type="entry name" value="gatC"/>
    <property type="match status" value="1"/>
</dbReference>
<dbReference type="InterPro" id="IPR036113">
    <property type="entry name" value="Asp/Glu-ADT_sf_sub_c"/>
</dbReference>
<name>A0A1F7IL84_9BACT</name>
<accession>A0A1F7IL84</accession>
<sequence>MSKRLLNNDDVLKLARLAQLSLSDEELDGYRKQLDESLRYVENLNELSIKKLDRTLNISRLENIDREDVADSKRALPQNSALQNASNKKKHYFFVQRILK</sequence>
<dbReference type="Proteomes" id="UP000179072">
    <property type="component" value="Unassembled WGS sequence"/>
</dbReference>
<proteinExistence type="predicted"/>
<dbReference type="InterPro" id="IPR003837">
    <property type="entry name" value="GatC"/>
</dbReference>
<gene>
    <name evidence="1" type="ORF">A2957_03270</name>
</gene>
<dbReference type="STRING" id="1802060.A2957_03270"/>
<dbReference type="EMBL" id="MGAK01000024">
    <property type="protein sequence ID" value="OGK44133.1"/>
    <property type="molecule type" value="Genomic_DNA"/>
</dbReference>
<dbReference type="Pfam" id="PF02686">
    <property type="entry name" value="GatC"/>
    <property type="match status" value="1"/>
</dbReference>
<dbReference type="AlphaFoldDB" id="A0A1F7IL84"/>
<evidence type="ECO:0008006" key="3">
    <source>
        <dbReference type="Google" id="ProtNLM"/>
    </source>
</evidence>